<sequence>MPLALLAEAKHTAIIKPIPLRAPIPGGFTTDDFTIDFEARTVTCPANHTLPIPPSGGVGFKHVAAHAL</sequence>
<dbReference type="Proteomes" id="UP000465302">
    <property type="component" value="Unassembled WGS sequence"/>
</dbReference>
<gene>
    <name evidence="1" type="ORF">MAGR_64930</name>
</gene>
<reference evidence="1 2" key="1">
    <citation type="journal article" date="2019" name="Emerg. Microbes Infect.">
        <title>Comprehensive subspecies identification of 175 nontuberculous mycobacteria species based on 7547 genomic profiles.</title>
        <authorList>
            <person name="Matsumoto Y."/>
            <person name="Kinjo T."/>
            <person name="Motooka D."/>
            <person name="Nabeya D."/>
            <person name="Jung N."/>
            <person name="Uechi K."/>
            <person name="Horii T."/>
            <person name="Iida T."/>
            <person name="Fujita J."/>
            <person name="Nakamura S."/>
        </authorList>
    </citation>
    <scope>NUCLEOTIDE SEQUENCE [LARGE SCALE GENOMIC DNA]</scope>
    <source>
        <strain evidence="1 2">JCM 6377</strain>
    </source>
</reference>
<dbReference type="EMBL" id="BLKS01000003">
    <property type="protein sequence ID" value="GFG55052.1"/>
    <property type="molecule type" value="Genomic_DNA"/>
</dbReference>
<comment type="caution">
    <text evidence="1">The sequence shown here is derived from an EMBL/GenBank/DDBJ whole genome shotgun (WGS) entry which is preliminary data.</text>
</comment>
<organism evidence="1 2">
    <name type="scientific">Mycolicibacterium agri</name>
    <name type="common">Mycobacterium agri</name>
    <dbReference type="NCBI Taxonomy" id="36811"/>
    <lineage>
        <taxon>Bacteria</taxon>
        <taxon>Bacillati</taxon>
        <taxon>Actinomycetota</taxon>
        <taxon>Actinomycetes</taxon>
        <taxon>Mycobacteriales</taxon>
        <taxon>Mycobacteriaceae</taxon>
        <taxon>Mycolicibacterium</taxon>
    </lineage>
</organism>
<protein>
    <submittedName>
        <fullName evidence="1">Uncharacterized protein</fullName>
    </submittedName>
</protein>
<name>A0A7I9WBE2_MYCAG</name>
<evidence type="ECO:0000313" key="1">
    <source>
        <dbReference type="EMBL" id="GFG55052.1"/>
    </source>
</evidence>
<proteinExistence type="predicted"/>
<evidence type="ECO:0000313" key="2">
    <source>
        <dbReference type="Proteomes" id="UP000465302"/>
    </source>
</evidence>
<accession>A0A7I9WBE2</accession>
<dbReference type="AlphaFoldDB" id="A0A7I9WBE2"/>